<feature type="transmembrane region" description="Helical" evidence="1">
    <location>
        <begin position="12"/>
        <end position="32"/>
    </location>
</feature>
<dbReference type="Pfam" id="PF12400">
    <property type="entry name" value="STIMATE"/>
    <property type="match status" value="1"/>
</dbReference>
<organism evidence="2 3">
    <name type="scientific">Pichia kluyveri</name>
    <name type="common">Yeast</name>
    <dbReference type="NCBI Taxonomy" id="36015"/>
    <lineage>
        <taxon>Eukaryota</taxon>
        <taxon>Fungi</taxon>
        <taxon>Dikarya</taxon>
        <taxon>Ascomycota</taxon>
        <taxon>Saccharomycotina</taxon>
        <taxon>Pichiomycetes</taxon>
        <taxon>Pichiales</taxon>
        <taxon>Pichiaceae</taxon>
        <taxon>Pichia</taxon>
    </lineage>
</organism>
<keyword evidence="1" id="KW-1133">Transmembrane helix</keyword>
<protein>
    <recommendedName>
        <fullName evidence="4">Vacuolar membrane protein</fullName>
    </recommendedName>
</protein>
<dbReference type="InterPro" id="IPR022127">
    <property type="entry name" value="STIMATE/YPL162C"/>
</dbReference>
<feature type="transmembrane region" description="Helical" evidence="1">
    <location>
        <begin position="189"/>
        <end position="210"/>
    </location>
</feature>
<dbReference type="PANTHER" id="PTHR31735:SF1">
    <property type="entry name" value="VACUOLAR MEMBRANE PROTEIN YPL162C"/>
    <property type="match status" value="1"/>
</dbReference>
<evidence type="ECO:0000256" key="1">
    <source>
        <dbReference type="SAM" id="Phobius"/>
    </source>
</evidence>
<keyword evidence="1" id="KW-0472">Membrane</keyword>
<dbReference type="EMBL" id="BTGB01000001">
    <property type="protein sequence ID" value="GMM44043.1"/>
    <property type="molecule type" value="Genomic_DNA"/>
</dbReference>
<dbReference type="Proteomes" id="UP001378960">
    <property type="component" value="Unassembled WGS sequence"/>
</dbReference>
<feature type="transmembrane region" description="Helical" evidence="1">
    <location>
        <begin position="96"/>
        <end position="118"/>
    </location>
</feature>
<gene>
    <name evidence="2" type="ORF">DAPK24_006180</name>
</gene>
<dbReference type="AlphaFoldDB" id="A0AAV5QXQ9"/>
<feature type="transmembrane region" description="Helical" evidence="1">
    <location>
        <begin position="162"/>
        <end position="183"/>
    </location>
</feature>
<accession>A0AAV5QXQ9</accession>
<reference evidence="2 3" key="1">
    <citation type="journal article" date="2023" name="Elife">
        <title>Identification of key yeast species and microbe-microbe interactions impacting larval growth of Drosophila in the wild.</title>
        <authorList>
            <person name="Mure A."/>
            <person name="Sugiura Y."/>
            <person name="Maeda R."/>
            <person name="Honda K."/>
            <person name="Sakurai N."/>
            <person name="Takahashi Y."/>
            <person name="Watada M."/>
            <person name="Katoh T."/>
            <person name="Gotoh A."/>
            <person name="Gotoh Y."/>
            <person name="Taniguchi I."/>
            <person name="Nakamura K."/>
            <person name="Hayashi T."/>
            <person name="Katayama T."/>
            <person name="Uemura T."/>
            <person name="Hattori Y."/>
        </authorList>
    </citation>
    <scope>NUCLEOTIDE SEQUENCE [LARGE SCALE GENOMIC DNA]</scope>
    <source>
        <strain evidence="2 3">PK-24</strain>
    </source>
</reference>
<evidence type="ECO:0000313" key="3">
    <source>
        <dbReference type="Proteomes" id="UP001378960"/>
    </source>
</evidence>
<dbReference type="PANTHER" id="PTHR31735">
    <property type="entry name" value="VACUOLAR MEMBRANE PROTEIN YPL162C"/>
    <property type="match status" value="1"/>
</dbReference>
<evidence type="ECO:0008006" key="4">
    <source>
        <dbReference type="Google" id="ProtNLM"/>
    </source>
</evidence>
<proteinExistence type="predicted"/>
<dbReference type="GO" id="GO:0016020">
    <property type="term" value="C:membrane"/>
    <property type="evidence" value="ECO:0007669"/>
    <property type="project" value="TreeGrafter"/>
</dbReference>
<keyword evidence="3" id="KW-1185">Reference proteome</keyword>
<feature type="transmembrane region" description="Helical" evidence="1">
    <location>
        <begin position="55"/>
        <end position="76"/>
    </location>
</feature>
<sequence length="236" mass="27254">MPSDREECELLGPVALTVQCVLGLLSMSSLLYKRMNEGPVKRPFKIWVFDVSKQVIGASFIHILNLVLSIISKIKLISSLSIKKPKWSDDNPCDYYFLNILFDTTIGIPILYFFITLITKILIRFNVRGVKSGEYDTPPKLVNYFKQLIIYLCSLGLMKVSIYYITMCFPILVKTAIWLLSIFDKYPNTQITFVLLIFPLIMNAFQYYVVDNLIQSHSYYKVNKLIHEEEEGYGSV</sequence>
<comment type="caution">
    <text evidence="2">The sequence shown here is derived from an EMBL/GenBank/DDBJ whole genome shotgun (WGS) entry which is preliminary data.</text>
</comment>
<evidence type="ECO:0000313" key="2">
    <source>
        <dbReference type="EMBL" id="GMM44043.1"/>
    </source>
</evidence>
<name>A0AAV5QXQ9_PICKL</name>
<keyword evidence="1" id="KW-0812">Transmembrane</keyword>